<organism evidence="2 3">
    <name type="scientific">Agaricus bisporus var. burnettii (strain JB137-S8 / ATCC MYA-4627 / FGSC 10392)</name>
    <name type="common">White button mushroom</name>
    <dbReference type="NCBI Taxonomy" id="597362"/>
    <lineage>
        <taxon>Eukaryota</taxon>
        <taxon>Fungi</taxon>
        <taxon>Dikarya</taxon>
        <taxon>Basidiomycota</taxon>
        <taxon>Agaricomycotina</taxon>
        <taxon>Agaricomycetes</taxon>
        <taxon>Agaricomycetidae</taxon>
        <taxon>Agaricales</taxon>
        <taxon>Agaricineae</taxon>
        <taxon>Agaricaceae</taxon>
        <taxon>Agaricus</taxon>
    </lineage>
</organism>
<accession>K5XLN1</accession>
<dbReference type="GO" id="GO:0006310">
    <property type="term" value="P:DNA recombination"/>
    <property type="evidence" value="ECO:0007669"/>
    <property type="project" value="UniProtKB-KW"/>
</dbReference>
<evidence type="ECO:0000313" key="2">
    <source>
        <dbReference type="EMBL" id="EKM84332.1"/>
    </source>
</evidence>
<proteinExistence type="predicted"/>
<evidence type="ECO:0008006" key="4">
    <source>
        <dbReference type="Google" id="ProtNLM"/>
    </source>
</evidence>
<dbReference type="HOGENOM" id="CLU_063718_1_0_1"/>
<evidence type="ECO:0000313" key="3">
    <source>
        <dbReference type="Proteomes" id="UP000008493"/>
    </source>
</evidence>
<keyword evidence="3" id="KW-1185">Reference proteome</keyword>
<sequence>RCDEFNLDGSQQALTTNRSTYNHATKMRAAMTFAFGRVHRLGKNAWHLNQMSGKMDGNPSLATDVSAYMLSLRRRKVQAGEAASSARAITPDIMQRLYDFNVKQVHHFQLQPQTNTNVVASTWAGPLFRKLLVFAYTLAFTCLLRIDELLKLQAQDIVLDNEQDPDCLTLIIKLPFRKTNQVGNIEPFVITEFPKQMKHLCPVRACAAYFYATQIQEGYVFRRMMANDRIGEANNGMSAEQFLEAFRMNLLDIGVDFLPYGTHSFRRGGCQWMSVDLRWPLRQVCEWGGWSTEFSNLTIVKYLISATDSPTHSRKDFFNFNRRPTLKCHSCGRSCHCS</sequence>
<protein>
    <recommendedName>
        <fullName evidence="4">Tyr recombinase domain-containing protein</fullName>
    </recommendedName>
</protein>
<feature type="non-terminal residue" evidence="2">
    <location>
        <position position="338"/>
    </location>
</feature>
<gene>
    <name evidence="2" type="ORF">AGABI1DRAFT_33038</name>
</gene>
<dbReference type="InParanoid" id="K5XLN1"/>
<dbReference type="Proteomes" id="UP000008493">
    <property type="component" value="Unassembled WGS sequence"/>
</dbReference>
<dbReference type="GO" id="GO:0015074">
    <property type="term" value="P:DNA integration"/>
    <property type="evidence" value="ECO:0007669"/>
    <property type="project" value="InterPro"/>
</dbReference>
<keyword evidence="1" id="KW-0233">DNA recombination</keyword>
<dbReference type="InterPro" id="IPR011010">
    <property type="entry name" value="DNA_brk_join_enz"/>
</dbReference>
<dbReference type="GO" id="GO:0003677">
    <property type="term" value="F:DNA binding"/>
    <property type="evidence" value="ECO:0007669"/>
    <property type="project" value="InterPro"/>
</dbReference>
<dbReference type="InterPro" id="IPR013762">
    <property type="entry name" value="Integrase-like_cat_sf"/>
</dbReference>
<evidence type="ECO:0000256" key="1">
    <source>
        <dbReference type="ARBA" id="ARBA00023172"/>
    </source>
</evidence>
<dbReference type="PANTHER" id="PTHR34605">
    <property type="entry name" value="PHAGE_INTEGRASE DOMAIN-CONTAINING PROTEIN"/>
    <property type="match status" value="1"/>
</dbReference>
<dbReference type="PANTHER" id="PTHR34605:SF4">
    <property type="entry name" value="DNA ADENINE METHYLTRANSFERASE"/>
    <property type="match status" value="1"/>
</dbReference>
<dbReference type="Gene3D" id="1.10.443.10">
    <property type="entry name" value="Intergrase catalytic core"/>
    <property type="match status" value="1"/>
</dbReference>
<dbReference type="SUPFAM" id="SSF56349">
    <property type="entry name" value="DNA breaking-rejoining enzymes"/>
    <property type="match status" value="1"/>
</dbReference>
<dbReference type="eggNOG" id="ENOG502SKM4">
    <property type="taxonomic scope" value="Eukaryota"/>
</dbReference>
<dbReference type="KEGG" id="abp:AGABI1DRAFT33038"/>
<dbReference type="RefSeq" id="XP_007324993.1">
    <property type="nucleotide sequence ID" value="XM_007324931.1"/>
</dbReference>
<dbReference type="GeneID" id="18829036"/>
<reference evidence="3" key="1">
    <citation type="journal article" date="2012" name="Proc. Natl. Acad. Sci. U.S.A.">
        <title>Genome sequence of the button mushroom Agaricus bisporus reveals mechanisms governing adaptation to a humic-rich ecological niche.</title>
        <authorList>
            <person name="Morin E."/>
            <person name="Kohler A."/>
            <person name="Baker A.R."/>
            <person name="Foulongne-Oriol M."/>
            <person name="Lombard V."/>
            <person name="Nagy L.G."/>
            <person name="Ohm R.A."/>
            <person name="Patyshakuliyeva A."/>
            <person name="Brun A."/>
            <person name="Aerts A.L."/>
            <person name="Bailey A.M."/>
            <person name="Billette C."/>
            <person name="Coutinho P.M."/>
            <person name="Deakin G."/>
            <person name="Doddapaneni H."/>
            <person name="Floudas D."/>
            <person name="Grimwood J."/>
            <person name="Hilden K."/>
            <person name="Kuees U."/>
            <person name="LaButti K.M."/>
            <person name="Lapidus A."/>
            <person name="Lindquist E.A."/>
            <person name="Lucas S.M."/>
            <person name="Murat C."/>
            <person name="Riley R.W."/>
            <person name="Salamov A.A."/>
            <person name="Schmutz J."/>
            <person name="Subramanian V."/>
            <person name="Woesten H.A.B."/>
            <person name="Xu J."/>
            <person name="Eastwood D.C."/>
            <person name="Foster G.D."/>
            <person name="Sonnenberg A.S."/>
            <person name="Cullen D."/>
            <person name="de Vries R.P."/>
            <person name="Lundell T."/>
            <person name="Hibbett D.S."/>
            <person name="Henrissat B."/>
            <person name="Burton K.S."/>
            <person name="Kerrigan R.W."/>
            <person name="Challen M.P."/>
            <person name="Grigoriev I.V."/>
            <person name="Martin F."/>
        </authorList>
    </citation>
    <scope>NUCLEOTIDE SEQUENCE [LARGE SCALE GENOMIC DNA]</scope>
    <source>
        <strain evidence="3">JB137-S8 / ATCC MYA-4627 / FGSC 10392</strain>
    </source>
</reference>
<dbReference type="OrthoDB" id="3163890at2759"/>
<dbReference type="InterPro" id="IPR052925">
    <property type="entry name" value="Phage_Integrase-like_Recomb"/>
</dbReference>
<dbReference type="EMBL" id="JH971385">
    <property type="protein sequence ID" value="EKM84332.1"/>
    <property type="molecule type" value="Genomic_DNA"/>
</dbReference>
<name>K5XLN1_AGABU</name>
<dbReference type="AlphaFoldDB" id="K5XLN1"/>
<dbReference type="OMA" id="GRERAWN"/>